<name>A0A133U347_9EURY</name>
<dbReference type="Proteomes" id="UP000070184">
    <property type="component" value="Unassembled WGS sequence"/>
</dbReference>
<keyword evidence="4 6" id="KW-1133">Transmembrane helix</keyword>
<keyword evidence="2" id="KW-1003">Cell membrane</keyword>
<accession>A0A133U347</accession>
<evidence type="ECO:0008006" key="9">
    <source>
        <dbReference type="Google" id="ProtNLM"/>
    </source>
</evidence>
<evidence type="ECO:0000313" key="8">
    <source>
        <dbReference type="Proteomes" id="UP000070184"/>
    </source>
</evidence>
<comment type="caution">
    <text evidence="7">The sequence shown here is derived from an EMBL/GenBank/DDBJ whole genome shotgun (WGS) entry which is preliminary data.</text>
</comment>
<protein>
    <recommendedName>
        <fullName evidence="9">DUF350 domain-containing protein</fullName>
    </recommendedName>
</protein>
<evidence type="ECO:0000256" key="5">
    <source>
        <dbReference type="ARBA" id="ARBA00023136"/>
    </source>
</evidence>
<dbReference type="InterPro" id="IPR007140">
    <property type="entry name" value="DUF350"/>
</dbReference>
<keyword evidence="5 6" id="KW-0472">Membrane</keyword>
<dbReference type="AlphaFoldDB" id="A0A133U347"/>
<feature type="transmembrane region" description="Helical" evidence="6">
    <location>
        <begin position="57"/>
        <end position="79"/>
    </location>
</feature>
<organism evidence="7 8">
    <name type="scientific">candidate division MSBL1 archaeon SCGC-AAA259B11</name>
    <dbReference type="NCBI Taxonomy" id="1698260"/>
    <lineage>
        <taxon>Archaea</taxon>
        <taxon>Methanobacteriati</taxon>
        <taxon>Methanobacteriota</taxon>
        <taxon>candidate division MSBL1</taxon>
    </lineage>
</organism>
<keyword evidence="3 6" id="KW-0812">Transmembrane</keyword>
<sequence>MFADLGPTHSLSWIMAVWTLRIIILSLICTFLSWLGIRVLDALTPNIHEREEIGKNPISTGLFVSGFLILLGLVIHGVLTSKIAMGQSFLGSIISMRRLSLIGVSFFVSIFLGVGLFNLFDRLTPRIQFINVRENPEATGVYVFGYLIFFGLVIHSVLTMSL</sequence>
<dbReference type="EMBL" id="LHXK01000099">
    <property type="protein sequence ID" value="KXA88606.1"/>
    <property type="molecule type" value="Genomic_DNA"/>
</dbReference>
<dbReference type="Pfam" id="PF03994">
    <property type="entry name" value="DUF350"/>
    <property type="match status" value="1"/>
</dbReference>
<evidence type="ECO:0000256" key="2">
    <source>
        <dbReference type="ARBA" id="ARBA00022475"/>
    </source>
</evidence>
<evidence type="ECO:0000256" key="3">
    <source>
        <dbReference type="ARBA" id="ARBA00022692"/>
    </source>
</evidence>
<evidence type="ECO:0000313" key="7">
    <source>
        <dbReference type="EMBL" id="KXA88606.1"/>
    </source>
</evidence>
<dbReference type="GO" id="GO:0005886">
    <property type="term" value="C:plasma membrane"/>
    <property type="evidence" value="ECO:0007669"/>
    <property type="project" value="UniProtKB-SubCell"/>
</dbReference>
<evidence type="ECO:0000256" key="4">
    <source>
        <dbReference type="ARBA" id="ARBA00022989"/>
    </source>
</evidence>
<gene>
    <name evidence="7" type="ORF">AKJ61_04555</name>
</gene>
<evidence type="ECO:0000256" key="1">
    <source>
        <dbReference type="ARBA" id="ARBA00004651"/>
    </source>
</evidence>
<feature type="transmembrane region" description="Helical" evidence="6">
    <location>
        <begin position="140"/>
        <end position="158"/>
    </location>
</feature>
<reference evidence="7 8" key="1">
    <citation type="journal article" date="2016" name="Sci. Rep.">
        <title>Metabolic traits of an uncultured archaeal lineage -MSBL1- from brine pools of the Red Sea.</title>
        <authorList>
            <person name="Mwirichia R."/>
            <person name="Alam I."/>
            <person name="Rashid M."/>
            <person name="Vinu M."/>
            <person name="Ba-Alawi W."/>
            <person name="Anthony Kamau A."/>
            <person name="Kamanda Ngugi D."/>
            <person name="Goker M."/>
            <person name="Klenk H.P."/>
            <person name="Bajic V."/>
            <person name="Stingl U."/>
        </authorList>
    </citation>
    <scope>NUCLEOTIDE SEQUENCE [LARGE SCALE GENOMIC DNA]</scope>
    <source>
        <strain evidence="7">SCGC-AAA259B11</strain>
    </source>
</reference>
<proteinExistence type="predicted"/>
<feature type="transmembrane region" description="Helical" evidence="6">
    <location>
        <begin position="12"/>
        <end position="37"/>
    </location>
</feature>
<keyword evidence="8" id="KW-1185">Reference proteome</keyword>
<comment type="subcellular location">
    <subcellularLocation>
        <location evidence="1">Cell membrane</location>
        <topology evidence="1">Multi-pass membrane protein</topology>
    </subcellularLocation>
</comment>
<feature type="transmembrane region" description="Helical" evidence="6">
    <location>
        <begin position="99"/>
        <end position="120"/>
    </location>
</feature>
<evidence type="ECO:0000256" key="6">
    <source>
        <dbReference type="SAM" id="Phobius"/>
    </source>
</evidence>